<gene>
    <name evidence="2" type="ORF">L1F29_29525</name>
</gene>
<evidence type="ECO:0000313" key="3">
    <source>
        <dbReference type="Proteomes" id="UP001057877"/>
    </source>
</evidence>
<evidence type="ECO:0000256" key="1">
    <source>
        <dbReference type="SAM" id="MobiDB-lite"/>
    </source>
</evidence>
<sequence>MAKAKKKGPASGRNDRTNAAERAEDKPATLKDLLRPEMLEKLKAASDEMKSAEATRREEERKRAEEARLAEQKRLENDFGHLLENSKLDWRKHK</sequence>
<organism evidence="2 3">
    <name type="scientific">Paenibacillus spongiae</name>
    <dbReference type="NCBI Taxonomy" id="2909671"/>
    <lineage>
        <taxon>Bacteria</taxon>
        <taxon>Bacillati</taxon>
        <taxon>Bacillota</taxon>
        <taxon>Bacilli</taxon>
        <taxon>Bacillales</taxon>
        <taxon>Paenibacillaceae</taxon>
        <taxon>Paenibacillus</taxon>
    </lineage>
</organism>
<dbReference type="Proteomes" id="UP001057877">
    <property type="component" value="Chromosome"/>
</dbReference>
<feature type="region of interest" description="Disordered" evidence="1">
    <location>
        <begin position="1"/>
        <end position="67"/>
    </location>
</feature>
<dbReference type="InterPro" id="IPR024980">
    <property type="entry name" value="DUF3886"/>
</dbReference>
<evidence type="ECO:0000313" key="2">
    <source>
        <dbReference type="EMBL" id="UVI29514.1"/>
    </source>
</evidence>
<reference evidence="2" key="1">
    <citation type="submission" date="2022-01" db="EMBL/GenBank/DDBJ databases">
        <title>Paenibacillus spongiae sp. nov., isolated from marine sponge.</title>
        <authorList>
            <person name="Li Z."/>
            <person name="Zhang M."/>
        </authorList>
    </citation>
    <scope>NUCLEOTIDE SEQUENCE</scope>
    <source>
        <strain evidence="2">PHS-Z3</strain>
    </source>
</reference>
<feature type="compositionally biased region" description="Basic and acidic residues" evidence="1">
    <location>
        <begin position="13"/>
        <end position="67"/>
    </location>
</feature>
<name>A0ABY5S6I1_9BACL</name>
<dbReference type="RefSeq" id="WP_258385603.1">
    <property type="nucleotide sequence ID" value="NZ_CP091430.1"/>
</dbReference>
<dbReference type="EMBL" id="CP091430">
    <property type="protein sequence ID" value="UVI29514.1"/>
    <property type="molecule type" value="Genomic_DNA"/>
</dbReference>
<protein>
    <submittedName>
        <fullName evidence="2">YqkE family protein</fullName>
    </submittedName>
</protein>
<accession>A0ABY5S6I1</accession>
<keyword evidence="3" id="KW-1185">Reference proteome</keyword>
<proteinExistence type="predicted"/>
<dbReference type="Pfam" id="PF13025">
    <property type="entry name" value="DUF3886"/>
    <property type="match status" value="1"/>
</dbReference>